<sequence>MQVDSAVQGTLFGPEVEVRLAKPAQPGQRLSARVSPPTASISARVVADRADQPALLSLEDVPQSDDFAEYANAAFLDDDDRFASEQDKLQGTLFAAAGTSAAATSASGTSAAGGSALGSSALGSSASGPAVRHARWVLTSEVLVAAARGQFDFDFRVAFLFWSRLAQLIRLSHVALPRFVAVDLATHDSPLGQWVRSLQLYWSSEFSAQDFQHGIFIPPSDFTSADPSTTPRAIVLERPHDNEVTLATFMHEAGGF</sequence>
<name>A0A921KB29_9BIFI</name>
<gene>
    <name evidence="1" type="ORF">K8U78_03325</name>
</gene>
<protein>
    <submittedName>
        <fullName evidence="1">Uncharacterized protein</fullName>
    </submittedName>
</protein>
<comment type="caution">
    <text evidence="1">The sequence shown here is derived from an EMBL/GenBank/DDBJ whole genome shotgun (WGS) entry which is preliminary data.</text>
</comment>
<proteinExistence type="predicted"/>
<organism evidence="1 2">
    <name type="scientific">Aeriscardovia aeriphila</name>
    <dbReference type="NCBI Taxonomy" id="218139"/>
    <lineage>
        <taxon>Bacteria</taxon>
        <taxon>Bacillati</taxon>
        <taxon>Actinomycetota</taxon>
        <taxon>Actinomycetes</taxon>
        <taxon>Bifidobacteriales</taxon>
        <taxon>Bifidobacteriaceae</taxon>
        <taxon>Aeriscardovia</taxon>
    </lineage>
</organism>
<evidence type="ECO:0000313" key="2">
    <source>
        <dbReference type="Proteomes" id="UP000715651"/>
    </source>
</evidence>
<accession>A0A921KB29</accession>
<dbReference type="Proteomes" id="UP000715651">
    <property type="component" value="Unassembled WGS sequence"/>
</dbReference>
<dbReference type="EMBL" id="DYWK01000006">
    <property type="protein sequence ID" value="HJF18173.1"/>
    <property type="molecule type" value="Genomic_DNA"/>
</dbReference>
<evidence type="ECO:0000313" key="1">
    <source>
        <dbReference type="EMBL" id="HJF18173.1"/>
    </source>
</evidence>
<reference evidence="1" key="2">
    <citation type="submission" date="2021-09" db="EMBL/GenBank/DDBJ databases">
        <authorList>
            <person name="Gilroy R."/>
        </authorList>
    </citation>
    <scope>NUCLEOTIDE SEQUENCE</scope>
    <source>
        <strain evidence="1">578</strain>
    </source>
</reference>
<reference evidence="1" key="1">
    <citation type="journal article" date="2021" name="PeerJ">
        <title>Extensive microbial diversity within the chicken gut microbiome revealed by metagenomics and culture.</title>
        <authorList>
            <person name="Gilroy R."/>
            <person name="Ravi A."/>
            <person name="Getino M."/>
            <person name="Pursley I."/>
            <person name="Horton D.L."/>
            <person name="Alikhan N.F."/>
            <person name="Baker D."/>
            <person name="Gharbi K."/>
            <person name="Hall N."/>
            <person name="Watson M."/>
            <person name="Adriaenssens E.M."/>
            <person name="Foster-Nyarko E."/>
            <person name="Jarju S."/>
            <person name="Secka A."/>
            <person name="Antonio M."/>
            <person name="Oren A."/>
            <person name="Chaudhuri R.R."/>
            <person name="La Ragione R."/>
            <person name="Hildebrand F."/>
            <person name="Pallen M.J."/>
        </authorList>
    </citation>
    <scope>NUCLEOTIDE SEQUENCE</scope>
    <source>
        <strain evidence="1">578</strain>
    </source>
</reference>
<dbReference type="AlphaFoldDB" id="A0A921KB29"/>